<organism evidence="9">
    <name type="scientific">bioreactor metagenome</name>
    <dbReference type="NCBI Taxonomy" id="1076179"/>
    <lineage>
        <taxon>unclassified sequences</taxon>
        <taxon>metagenomes</taxon>
        <taxon>ecological metagenomes</taxon>
    </lineage>
</organism>
<keyword evidence="6 8" id="KW-1133">Transmembrane helix</keyword>
<gene>
    <name evidence="9" type="primary">ygaZ_3</name>
    <name evidence="9" type="ORF">SDC9_34833</name>
</gene>
<dbReference type="PANTHER" id="PTHR34979">
    <property type="entry name" value="INNER MEMBRANE PROTEIN YGAZ"/>
    <property type="match status" value="1"/>
</dbReference>
<feature type="transmembrane region" description="Helical" evidence="8">
    <location>
        <begin position="81"/>
        <end position="103"/>
    </location>
</feature>
<dbReference type="EMBL" id="VSSQ01000265">
    <property type="protein sequence ID" value="MPL88804.1"/>
    <property type="molecule type" value="Genomic_DNA"/>
</dbReference>
<accession>A0A644VBT1</accession>
<proteinExistence type="inferred from homology"/>
<keyword evidence="7 8" id="KW-0472">Membrane</keyword>
<reference evidence="9" key="1">
    <citation type="submission" date="2019-08" db="EMBL/GenBank/DDBJ databases">
        <authorList>
            <person name="Kucharzyk K."/>
            <person name="Murdoch R.W."/>
            <person name="Higgins S."/>
            <person name="Loffler F."/>
        </authorList>
    </citation>
    <scope>NUCLEOTIDE SEQUENCE</scope>
</reference>
<evidence type="ECO:0000313" key="9">
    <source>
        <dbReference type="EMBL" id="MPL88804.1"/>
    </source>
</evidence>
<feature type="transmembrane region" description="Helical" evidence="8">
    <location>
        <begin position="187"/>
        <end position="205"/>
    </location>
</feature>
<evidence type="ECO:0000256" key="6">
    <source>
        <dbReference type="ARBA" id="ARBA00022989"/>
    </source>
</evidence>
<evidence type="ECO:0000256" key="7">
    <source>
        <dbReference type="ARBA" id="ARBA00023136"/>
    </source>
</evidence>
<name>A0A644VBT1_9ZZZZ</name>
<keyword evidence="5 8" id="KW-0812">Transmembrane</keyword>
<feature type="transmembrane region" description="Helical" evidence="8">
    <location>
        <begin position="39"/>
        <end position="61"/>
    </location>
</feature>
<feature type="transmembrane region" description="Helical" evidence="8">
    <location>
        <begin position="211"/>
        <end position="231"/>
    </location>
</feature>
<keyword evidence="3" id="KW-0813">Transport</keyword>
<evidence type="ECO:0000256" key="4">
    <source>
        <dbReference type="ARBA" id="ARBA00022475"/>
    </source>
</evidence>
<evidence type="ECO:0000256" key="8">
    <source>
        <dbReference type="SAM" id="Phobius"/>
    </source>
</evidence>
<dbReference type="PANTHER" id="PTHR34979:SF1">
    <property type="entry name" value="INNER MEMBRANE PROTEIN YGAZ"/>
    <property type="match status" value="1"/>
</dbReference>
<protein>
    <submittedName>
        <fullName evidence="9">Inner membrane protein YgaZ</fullName>
    </submittedName>
</protein>
<dbReference type="GO" id="GO:0005886">
    <property type="term" value="C:plasma membrane"/>
    <property type="evidence" value="ECO:0007669"/>
    <property type="project" value="UniProtKB-SubCell"/>
</dbReference>
<keyword evidence="4" id="KW-1003">Cell membrane</keyword>
<dbReference type="Pfam" id="PF03591">
    <property type="entry name" value="AzlC"/>
    <property type="match status" value="1"/>
</dbReference>
<evidence type="ECO:0000256" key="1">
    <source>
        <dbReference type="ARBA" id="ARBA00004651"/>
    </source>
</evidence>
<dbReference type="InterPro" id="IPR011606">
    <property type="entry name" value="Brnchd-chn_aa_trnsp_permease"/>
</dbReference>
<sequence>MVKLREILYNIFYMLLHYFHNEVKCLLGIKINKRVLQKISPIALGYLVLGLACGMLGQKAAITPLEMLAMSIFAYAGSSQFIGIAMILQSASFFSIGLTILIVNLRYVLFSSTLTPYFSKRKLPFLALFTHGITDETFAVNLTSFETETDPYWTHEEALALNFLGCVVWALSNAFGCYASEFISLDIHLVSYILTAMFLGIWVNYLVNRTMILVGLTSGILAVILAQIIPFKLHIVISSLFCSGLACYITRHQKGGQNNE</sequence>
<dbReference type="AlphaFoldDB" id="A0A644VBT1"/>
<evidence type="ECO:0000256" key="5">
    <source>
        <dbReference type="ARBA" id="ARBA00022692"/>
    </source>
</evidence>
<comment type="caution">
    <text evidence="9">The sequence shown here is derived from an EMBL/GenBank/DDBJ whole genome shotgun (WGS) entry which is preliminary data.</text>
</comment>
<evidence type="ECO:0000256" key="3">
    <source>
        <dbReference type="ARBA" id="ARBA00022448"/>
    </source>
</evidence>
<feature type="transmembrane region" description="Helical" evidence="8">
    <location>
        <begin position="160"/>
        <end position="180"/>
    </location>
</feature>
<comment type="similarity">
    <text evidence="2">Belongs to the AzlC family.</text>
</comment>
<dbReference type="GO" id="GO:1903785">
    <property type="term" value="P:L-valine transmembrane transport"/>
    <property type="evidence" value="ECO:0007669"/>
    <property type="project" value="TreeGrafter"/>
</dbReference>
<comment type="subcellular location">
    <subcellularLocation>
        <location evidence="1">Cell membrane</location>
        <topology evidence="1">Multi-pass membrane protein</topology>
    </subcellularLocation>
</comment>
<evidence type="ECO:0000256" key="2">
    <source>
        <dbReference type="ARBA" id="ARBA00010735"/>
    </source>
</evidence>